<dbReference type="Proteomes" id="UP000665181">
    <property type="component" value="Unassembled WGS sequence"/>
</dbReference>
<proteinExistence type="predicted"/>
<reference evidence="1 5" key="1">
    <citation type="submission" date="2014-12" db="EMBL/GenBank/DDBJ databases">
        <title>Comparative genome analysis of Bacillus coagulans HM-08, Clostridium butyricum HM-68, Bacillus subtilis HM-66 and Bacillus licheniformis BL-09.</title>
        <authorList>
            <person name="Zhang H."/>
        </authorList>
    </citation>
    <scope>NUCLEOTIDE SEQUENCE [LARGE SCALE GENOMIC DNA]</scope>
    <source>
        <strain evidence="1 5">HM-66</strain>
    </source>
</reference>
<reference evidence="3" key="3">
    <citation type="submission" date="2023-03" db="EMBL/GenBank/DDBJ databases">
        <title>Complete genome sequences of 52 Bacillus and Priestia strains isolated from West-African fermentations and 26 reference strains from the DSMZ collection.</title>
        <authorList>
            <person name="Wiedenbein E.S."/>
            <person name="Canoy T.S."/>
            <person name="Hui Y."/>
            <person name="Parkouda C."/>
            <person name="Dawende C."/>
            <person name="Ametefe E."/>
            <person name="Jespersen L."/>
            <person name="Nielsen D.S."/>
        </authorList>
    </citation>
    <scope>NUCLEOTIDE SEQUENCE</scope>
    <source>
        <strain evidence="3">PRO56</strain>
    </source>
</reference>
<name>A0A063XDT5_BACIU</name>
<dbReference type="Pfam" id="PF13047">
    <property type="entry name" value="DUF3907"/>
    <property type="match status" value="1"/>
</dbReference>
<evidence type="ECO:0000313" key="4">
    <source>
        <dbReference type="EMBL" id="WHM21903.1"/>
    </source>
</evidence>
<evidence type="ECO:0000313" key="3">
    <source>
        <dbReference type="EMBL" id="WEY83290.1"/>
    </source>
</evidence>
<sequence>MKEAKCERQRHEGKIPNEMGHSIVRAQTQKTGEFLSMVVNTVNDYLNQTTLESLQAELPIEKGYCCDVLSTLRRMAVFCEGGAEACRRLLMQEPFQEARAEKTLYNVYHQCIEEFFMPKKDTWCENSRASYTGVSAIEFYHAVPASLEQLLLPLSAAFLKMREELAHYEASGSSMAPIR</sequence>
<dbReference type="STRING" id="483913.AN935_11310"/>
<evidence type="ECO:0000313" key="1">
    <source>
        <dbReference type="EMBL" id="KIU11457.1"/>
    </source>
</evidence>
<dbReference type="AlphaFoldDB" id="A0A063XDT5"/>
<evidence type="ECO:0000313" key="5">
    <source>
        <dbReference type="Proteomes" id="UP000032247"/>
    </source>
</evidence>
<dbReference type="Proteomes" id="UP000032247">
    <property type="component" value="Unassembled WGS sequence"/>
</dbReference>
<evidence type="ECO:0000313" key="2">
    <source>
        <dbReference type="EMBL" id="MBO3792745.1"/>
    </source>
</evidence>
<accession>A0A063XDT5</accession>
<dbReference type="EMBL" id="CP125292">
    <property type="protein sequence ID" value="WHM21903.1"/>
    <property type="molecule type" value="Genomic_DNA"/>
</dbReference>
<gene>
    <name evidence="3" type="primary">ypuI</name>
    <name evidence="2" type="ORF">J5227_00065</name>
    <name evidence="3" type="ORF">P5633_12695</name>
    <name evidence="4" type="ORF">QL281_02010</name>
    <name evidence="1" type="ORF">SC09_Contig24orf00447</name>
</gene>
<reference evidence="4" key="4">
    <citation type="submission" date="2023-05" db="EMBL/GenBank/DDBJ databases">
        <title>Complete genome sequence of Bacillus subtilis SRCM117797 isolated from Soybean paste.</title>
        <authorList>
            <person name="Abraha H.B."/>
            <person name="Kim K.-P."/>
            <person name="Ryu M.-S."/>
            <person name="Jeong D.-Y."/>
        </authorList>
    </citation>
    <scope>NUCLEOTIDE SEQUENCE</scope>
    <source>
        <strain evidence="4">SRCM117797</strain>
    </source>
</reference>
<dbReference type="RefSeq" id="WP_014477219.1">
    <property type="nucleotide sequence ID" value="NZ_AP028964.1"/>
</dbReference>
<dbReference type="InterPro" id="IPR025013">
    <property type="entry name" value="DUF3907"/>
</dbReference>
<reference evidence="2" key="2">
    <citation type="submission" date="2021-03" db="EMBL/GenBank/DDBJ databases">
        <title>Isolation of Bacillus subtilis from fermented food sample.</title>
        <authorList>
            <person name="Lakshmanan V."/>
            <person name="Athira K."/>
            <person name="Rajagopal K."/>
        </authorList>
    </citation>
    <scope>NUCLEOTIDE SEQUENCE</scope>
    <source>
        <strain evidence="2">S1</strain>
    </source>
</reference>
<organism evidence="1 5">
    <name type="scientific">Bacillus subtilis</name>
    <dbReference type="NCBI Taxonomy" id="1423"/>
    <lineage>
        <taxon>Bacteria</taxon>
        <taxon>Bacillati</taxon>
        <taxon>Bacillota</taxon>
        <taxon>Bacilli</taxon>
        <taxon>Bacillales</taxon>
        <taxon>Bacillaceae</taxon>
        <taxon>Bacillus</taxon>
    </lineage>
</organism>
<dbReference type="PATRIC" id="fig|1423.134.peg.330"/>
<dbReference type="EMBL" id="JAGFPW010000001">
    <property type="protein sequence ID" value="MBO3792745.1"/>
    <property type="molecule type" value="Genomic_DNA"/>
</dbReference>
<protein>
    <submittedName>
        <fullName evidence="2">YpuI family protein</fullName>
    </submittedName>
</protein>
<dbReference type="Proteomes" id="UP001229422">
    <property type="component" value="Chromosome"/>
</dbReference>
<dbReference type="EMBL" id="JXBC01000003">
    <property type="protein sequence ID" value="KIU11457.1"/>
    <property type="molecule type" value="Genomic_DNA"/>
</dbReference>
<dbReference type="EMBL" id="CP120576">
    <property type="protein sequence ID" value="WEY83290.1"/>
    <property type="molecule type" value="Genomic_DNA"/>
</dbReference>
<dbReference type="Proteomes" id="UP001214898">
    <property type="component" value="Chromosome"/>
</dbReference>